<evidence type="ECO:0000313" key="1">
    <source>
        <dbReference type="EMBL" id="TYP92230.1"/>
    </source>
</evidence>
<dbReference type="EMBL" id="VNHX01000017">
    <property type="protein sequence ID" value="TYP92230.1"/>
    <property type="molecule type" value="Genomic_DNA"/>
</dbReference>
<dbReference type="AlphaFoldDB" id="A0A5S5D892"/>
<organism evidence="1 2">
    <name type="scientific">Sphingobacterium allocomposti</name>
    <dbReference type="NCBI Taxonomy" id="415956"/>
    <lineage>
        <taxon>Bacteria</taxon>
        <taxon>Pseudomonadati</taxon>
        <taxon>Bacteroidota</taxon>
        <taxon>Sphingobacteriia</taxon>
        <taxon>Sphingobacteriales</taxon>
        <taxon>Sphingobacteriaceae</taxon>
        <taxon>Sphingobacterium</taxon>
    </lineage>
</organism>
<sequence length="46" mass="5065">MDRICYSVVYAVILAGGETRLAAECQSVVINAINLLQKQPNIVKRC</sequence>
<accession>A0A5S5D892</accession>
<proteinExistence type="predicted"/>
<protein>
    <submittedName>
        <fullName evidence="1">Uncharacterized protein</fullName>
    </submittedName>
</protein>
<comment type="caution">
    <text evidence="1">The sequence shown here is derived from an EMBL/GenBank/DDBJ whole genome shotgun (WGS) entry which is preliminary data.</text>
</comment>
<evidence type="ECO:0000313" key="2">
    <source>
        <dbReference type="Proteomes" id="UP000325105"/>
    </source>
</evidence>
<gene>
    <name evidence="1" type="ORF">BC792_1175</name>
</gene>
<name>A0A5S5D892_9SPHI</name>
<dbReference type="Proteomes" id="UP000325105">
    <property type="component" value="Unassembled WGS sequence"/>
</dbReference>
<reference evidence="1 2" key="1">
    <citation type="submission" date="2019-07" db="EMBL/GenBank/DDBJ databases">
        <title>Genomic Encyclopedia of Archaeal and Bacterial Type Strains, Phase II (KMG-II): from individual species to whole genera.</title>
        <authorList>
            <person name="Goeker M."/>
        </authorList>
    </citation>
    <scope>NUCLEOTIDE SEQUENCE [LARGE SCALE GENOMIC DNA]</scope>
    <source>
        <strain evidence="1 2">DSM 18850</strain>
    </source>
</reference>
<keyword evidence="2" id="KW-1185">Reference proteome</keyword>